<sequence>MAPPPRAGSCVSLRTLLPYAQWNSESHKNLAQRHESFLQYTVPHIVPLLYTYLRMAACPHSHKQIPSITSSITDLVRLRAAKNDTLTPTSVSTRGRAIVREIMLMTRASLRLNCVAILNKWSVE</sequence>
<keyword evidence="2" id="KW-1185">Reference proteome</keyword>
<gene>
    <name evidence="1" type="ORF">CCAP1982_LOCUS8129</name>
</gene>
<dbReference type="AlphaFoldDB" id="A0A811UP42"/>
<dbReference type="EMBL" id="CAJHJT010000012">
    <property type="protein sequence ID" value="CAD6999606.1"/>
    <property type="molecule type" value="Genomic_DNA"/>
</dbReference>
<name>A0A811UP42_CERCA</name>
<evidence type="ECO:0000313" key="1">
    <source>
        <dbReference type="EMBL" id="CAD6999606.1"/>
    </source>
</evidence>
<comment type="caution">
    <text evidence="1">The sequence shown here is derived from an EMBL/GenBank/DDBJ whole genome shotgun (WGS) entry which is preliminary data.</text>
</comment>
<reference evidence="1" key="1">
    <citation type="submission" date="2020-11" db="EMBL/GenBank/DDBJ databases">
        <authorList>
            <person name="Whitehead M."/>
        </authorList>
    </citation>
    <scope>NUCLEOTIDE SEQUENCE</scope>
    <source>
        <strain evidence="1">EGII</strain>
    </source>
</reference>
<dbReference type="Proteomes" id="UP000606786">
    <property type="component" value="Unassembled WGS sequence"/>
</dbReference>
<organism evidence="1 2">
    <name type="scientific">Ceratitis capitata</name>
    <name type="common">Mediterranean fruit fly</name>
    <name type="synonym">Tephritis capitata</name>
    <dbReference type="NCBI Taxonomy" id="7213"/>
    <lineage>
        <taxon>Eukaryota</taxon>
        <taxon>Metazoa</taxon>
        <taxon>Ecdysozoa</taxon>
        <taxon>Arthropoda</taxon>
        <taxon>Hexapoda</taxon>
        <taxon>Insecta</taxon>
        <taxon>Pterygota</taxon>
        <taxon>Neoptera</taxon>
        <taxon>Endopterygota</taxon>
        <taxon>Diptera</taxon>
        <taxon>Brachycera</taxon>
        <taxon>Muscomorpha</taxon>
        <taxon>Tephritoidea</taxon>
        <taxon>Tephritidae</taxon>
        <taxon>Ceratitis</taxon>
        <taxon>Ceratitis</taxon>
    </lineage>
</organism>
<accession>A0A811UP42</accession>
<evidence type="ECO:0000313" key="2">
    <source>
        <dbReference type="Proteomes" id="UP000606786"/>
    </source>
</evidence>
<proteinExistence type="predicted"/>
<protein>
    <submittedName>
        <fullName evidence="1">(Mediterranean fruit fly) hypothetical protein</fullName>
    </submittedName>
</protein>